<evidence type="ECO:0000256" key="1">
    <source>
        <dbReference type="ARBA" id="ARBA00001947"/>
    </source>
</evidence>
<evidence type="ECO:0000313" key="8">
    <source>
        <dbReference type="Proteomes" id="UP001161409"/>
    </source>
</evidence>
<dbReference type="PANTHER" id="PTHR43114:SF6">
    <property type="entry name" value="ADENINE DEAMINASE"/>
    <property type="match status" value="1"/>
</dbReference>
<dbReference type="InterPro" id="IPR001365">
    <property type="entry name" value="A_deaminase_dom"/>
</dbReference>
<comment type="caution">
    <text evidence="7">The sequence shown here is derived from an EMBL/GenBank/DDBJ whole genome shotgun (WGS) entry which is preliminary data.</text>
</comment>
<evidence type="ECO:0000256" key="4">
    <source>
        <dbReference type="ARBA" id="ARBA00022801"/>
    </source>
</evidence>
<gene>
    <name evidence="7" type="primary">add_2</name>
    <name evidence="7" type="ORF">GCM10007924_14200</name>
</gene>
<feature type="domain" description="Adenosine deaminase" evidence="6">
    <location>
        <begin position="4"/>
        <end position="320"/>
    </location>
</feature>
<accession>A0ABQ5U211</accession>
<keyword evidence="3" id="KW-0479">Metal-binding</keyword>
<dbReference type="Gene3D" id="3.20.20.140">
    <property type="entry name" value="Metal-dependent hydrolases"/>
    <property type="match status" value="1"/>
</dbReference>
<dbReference type="PANTHER" id="PTHR43114">
    <property type="entry name" value="ADENINE DEAMINASE"/>
    <property type="match status" value="1"/>
</dbReference>
<dbReference type="Pfam" id="PF00962">
    <property type="entry name" value="A_deaminase"/>
    <property type="match status" value="1"/>
</dbReference>
<name>A0ABQ5U211_9PROT</name>
<reference evidence="7" key="2">
    <citation type="submission" date="2023-01" db="EMBL/GenBank/DDBJ databases">
        <title>Draft genome sequence of Sneathiella chinensis strain NBRC 103408.</title>
        <authorList>
            <person name="Sun Q."/>
            <person name="Mori K."/>
        </authorList>
    </citation>
    <scope>NUCLEOTIDE SEQUENCE</scope>
    <source>
        <strain evidence="7">NBRC 103408</strain>
    </source>
</reference>
<dbReference type="Proteomes" id="UP001161409">
    <property type="component" value="Unassembled WGS sequence"/>
</dbReference>
<protein>
    <submittedName>
        <fullName evidence="7">Adenosine deaminase</fullName>
    </submittedName>
</protein>
<evidence type="ECO:0000259" key="6">
    <source>
        <dbReference type="Pfam" id="PF00962"/>
    </source>
</evidence>
<keyword evidence="4" id="KW-0378">Hydrolase</keyword>
<reference evidence="7" key="1">
    <citation type="journal article" date="2014" name="Int. J. Syst. Evol. Microbiol.">
        <title>Complete genome of a new Firmicutes species belonging to the dominant human colonic microbiota ('Ruminococcus bicirculans') reveals two chromosomes and a selective capacity to utilize plant glucans.</title>
        <authorList>
            <consortium name="NISC Comparative Sequencing Program"/>
            <person name="Wegmann U."/>
            <person name="Louis P."/>
            <person name="Goesmann A."/>
            <person name="Henrissat B."/>
            <person name="Duncan S.H."/>
            <person name="Flint H.J."/>
        </authorList>
    </citation>
    <scope>NUCLEOTIDE SEQUENCE</scope>
    <source>
        <strain evidence="7">NBRC 103408</strain>
    </source>
</reference>
<comment type="similarity">
    <text evidence="2">Belongs to the metallo-dependent hydrolases superfamily. Adenosine and AMP deaminases family.</text>
</comment>
<keyword evidence="8" id="KW-1185">Reference proteome</keyword>
<dbReference type="InterPro" id="IPR032466">
    <property type="entry name" value="Metal_Hydrolase"/>
</dbReference>
<dbReference type="EMBL" id="BSNF01000006">
    <property type="protein sequence ID" value="GLQ06199.1"/>
    <property type="molecule type" value="Genomic_DNA"/>
</dbReference>
<keyword evidence="5" id="KW-0862">Zinc</keyword>
<evidence type="ECO:0000256" key="3">
    <source>
        <dbReference type="ARBA" id="ARBA00022723"/>
    </source>
</evidence>
<dbReference type="NCBIfam" id="TIGR01430">
    <property type="entry name" value="aden_deam"/>
    <property type="match status" value="1"/>
</dbReference>
<sequence length="321" mass="35193">MVKKAELHVHLEGTATPALVKKLAAGNGANLDPSTFKSDGEFAWTDFWDFLSCYDKAAAAIRSKDDYRAVTYDYLRRCALEDVLYVETFSSPDHAAEAGISYTDHLDGIAAGIDDARRDFQIEGRVIVTCVRHLGPGRAMNIARAFTENPHPYVVGFGMGGDEAQYQPTDFKPAFDLVHAAGYQTTNHAGEFGGPESIRATLDALPVSRIGHGVRAGEDPLLVEELADRKIPLELCPGSNIATGLFQDYQTHPFRDFMEAGCIVTLNSDDPPFFATSIGKEYDRVAKAANLDLKDLQTITRNALDAAFCDEELKEKLKARI</sequence>
<dbReference type="SUPFAM" id="SSF51556">
    <property type="entry name" value="Metallo-dependent hydrolases"/>
    <property type="match status" value="1"/>
</dbReference>
<evidence type="ECO:0000313" key="7">
    <source>
        <dbReference type="EMBL" id="GLQ06199.1"/>
    </source>
</evidence>
<evidence type="ECO:0000256" key="5">
    <source>
        <dbReference type="ARBA" id="ARBA00022833"/>
    </source>
</evidence>
<proteinExistence type="inferred from homology"/>
<dbReference type="InterPro" id="IPR006330">
    <property type="entry name" value="Ado/ade_deaminase"/>
</dbReference>
<comment type="cofactor">
    <cofactor evidence="1">
        <name>Zn(2+)</name>
        <dbReference type="ChEBI" id="CHEBI:29105"/>
    </cofactor>
</comment>
<organism evidence="7 8">
    <name type="scientific">Sneathiella chinensis</name>
    <dbReference type="NCBI Taxonomy" id="349750"/>
    <lineage>
        <taxon>Bacteria</taxon>
        <taxon>Pseudomonadati</taxon>
        <taxon>Pseudomonadota</taxon>
        <taxon>Alphaproteobacteria</taxon>
        <taxon>Sneathiellales</taxon>
        <taxon>Sneathiellaceae</taxon>
        <taxon>Sneathiella</taxon>
    </lineage>
</organism>
<dbReference type="RefSeq" id="WP_169560255.1">
    <property type="nucleotide sequence ID" value="NZ_BSNF01000006.1"/>
</dbReference>
<evidence type="ECO:0000256" key="2">
    <source>
        <dbReference type="ARBA" id="ARBA00006676"/>
    </source>
</evidence>